<keyword evidence="1" id="KW-0328">Glycosyltransferase</keyword>
<dbReference type="EMBL" id="JH651384">
    <property type="protein sequence ID" value="EIJ35976.1"/>
    <property type="molecule type" value="Genomic_DNA"/>
</dbReference>
<dbReference type="PANTHER" id="PTHR30160:SF1">
    <property type="entry name" value="LIPOPOLYSACCHARIDE 1,2-N-ACETYLGLUCOSAMINETRANSFERASE-RELATED"/>
    <property type="match status" value="1"/>
</dbReference>
<dbReference type="RefSeq" id="WP_002709870.1">
    <property type="nucleotide sequence ID" value="NZ_JH651384.1"/>
</dbReference>
<sequence length="367" mass="40737">MIKHILVIIRRSNGDVLLASPLIQRLHEHYAGAEIDLLVNDDTLGIAKALPHVRQIHAYFYGWKKLPLWQRLRTEAGFIRKLFRQYDLAISLTTTDSSVLYALLFGRKSISAIDAEGRKSWWKQRLLDGAYQLDEGKPVILNNLQALALLGIPQGKVQLALQYTPQALANAQTKLQSLGVERFLIFHPSAQYDYKVYPEHLRYGLLEKLAGLGVSVVVTGAKTPLDLQIKASLPVLPNVHDLIGGTSLDEYIALSSLALAYVGGDTLNMHIAAAQGKRVFVIFGPTLLKLWSPWSNSLQRAASISQPVQTYGDITLFQADMPCVPCGQAGCDNRHGKSECLYRIDPAIISAEVKHWLEQQGLMDGEH</sequence>
<protein>
    <submittedName>
        <fullName evidence="3">Glycosyl transferase family 9</fullName>
    </submittedName>
</protein>
<accession>A0A656HKD6</accession>
<evidence type="ECO:0000313" key="3">
    <source>
        <dbReference type="EMBL" id="EIJ35976.1"/>
    </source>
</evidence>
<dbReference type="PANTHER" id="PTHR30160">
    <property type="entry name" value="TETRAACYLDISACCHARIDE 4'-KINASE-RELATED"/>
    <property type="match status" value="1"/>
</dbReference>
<dbReference type="SUPFAM" id="SSF53756">
    <property type="entry name" value="UDP-Glycosyltransferase/glycogen phosphorylase"/>
    <property type="match status" value="1"/>
</dbReference>
<gene>
    <name evidence="3" type="ORF">Thini_3464</name>
</gene>
<dbReference type="Pfam" id="PF01075">
    <property type="entry name" value="Glyco_transf_9"/>
    <property type="match status" value="1"/>
</dbReference>
<dbReference type="CDD" id="cd03789">
    <property type="entry name" value="GT9_LPS_heptosyltransferase"/>
    <property type="match status" value="1"/>
</dbReference>
<dbReference type="InterPro" id="IPR051199">
    <property type="entry name" value="LPS_LOS_Heptosyltrfase"/>
</dbReference>
<dbReference type="Gene3D" id="3.40.50.2000">
    <property type="entry name" value="Glycogen Phosphorylase B"/>
    <property type="match status" value="2"/>
</dbReference>
<keyword evidence="2 3" id="KW-0808">Transferase</keyword>
<dbReference type="GO" id="GO:0009244">
    <property type="term" value="P:lipopolysaccharide core region biosynthetic process"/>
    <property type="evidence" value="ECO:0007669"/>
    <property type="project" value="TreeGrafter"/>
</dbReference>
<dbReference type="InterPro" id="IPR002201">
    <property type="entry name" value="Glyco_trans_9"/>
</dbReference>
<dbReference type="GO" id="GO:0008713">
    <property type="term" value="F:ADP-heptose-lipopolysaccharide heptosyltransferase activity"/>
    <property type="evidence" value="ECO:0007669"/>
    <property type="project" value="TreeGrafter"/>
</dbReference>
<proteinExistence type="predicted"/>
<keyword evidence="4" id="KW-1185">Reference proteome</keyword>
<dbReference type="GO" id="GO:0005829">
    <property type="term" value="C:cytosol"/>
    <property type="evidence" value="ECO:0007669"/>
    <property type="project" value="TreeGrafter"/>
</dbReference>
<organism evidence="3 4">
    <name type="scientific">Thiothrix nivea (strain ATCC 35100 / DSM 5205 / JP2)</name>
    <dbReference type="NCBI Taxonomy" id="870187"/>
    <lineage>
        <taxon>Bacteria</taxon>
        <taxon>Pseudomonadati</taxon>
        <taxon>Pseudomonadota</taxon>
        <taxon>Gammaproteobacteria</taxon>
        <taxon>Thiotrichales</taxon>
        <taxon>Thiotrichaceae</taxon>
        <taxon>Thiothrix</taxon>
    </lineage>
</organism>
<dbReference type="Proteomes" id="UP000005317">
    <property type="component" value="Unassembled WGS sequence"/>
</dbReference>
<name>A0A656HKD6_THINJ</name>
<dbReference type="AlphaFoldDB" id="A0A656HKD6"/>
<evidence type="ECO:0000256" key="1">
    <source>
        <dbReference type="ARBA" id="ARBA00022676"/>
    </source>
</evidence>
<evidence type="ECO:0000313" key="4">
    <source>
        <dbReference type="Proteomes" id="UP000005317"/>
    </source>
</evidence>
<evidence type="ECO:0000256" key="2">
    <source>
        <dbReference type="ARBA" id="ARBA00022679"/>
    </source>
</evidence>
<reference evidence="4" key="1">
    <citation type="journal article" date="2011" name="Stand. Genomic Sci.">
        <title>Genome sequence of the filamentous, gliding Thiothrix nivea neotype strain (JP2(T)).</title>
        <authorList>
            <person name="Lapidus A."/>
            <person name="Nolan M."/>
            <person name="Lucas S."/>
            <person name="Glavina Del Rio T."/>
            <person name="Tice H."/>
            <person name="Cheng J.F."/>
            <person name="Tapia R."/>
            <person name="Han C."/>
            <person name="Goodwin L."/>
            <person name="Pitluck S."/>
            <person name="Liolios K."/>
            <person name="Pagani I."/>
            <person name="Ivanova N."/>
            <person name="Huntemann M."/>
            <person name="Mavromatis K."/>
            <person name="Mikhailova N."/>
            <person name="Pati A."/>
            <person name="Chen A."/>
            <person name="Palaniappan K."/>
            <person name="Land M."/>
            <person name="Brambilla E.M."/>
            <person name="Rohde M."/>
            <person name="Abt B."/>
            <person name="Verbarg S."/>
            <person name="Goker M."/>
            <person name="Bristow J."/>
            <person name="Eisen J.A."/>
            <person name="Markowitz V."/>
            <person name="Hugenholtz P."/>
            <person name="Kyrpides N.C."/>
            <person name="Klenk H.P."/>
            <person name="Woyke T."/>
        </authorList>
    </citation>
    <scope>NUCLEOTIDE SEQUENCE [LARGE SCALE GENOMIC DNA]</scope>
    <source>
        <strain evidence="4">ATCC 35100 / DSM 5205 / JP2</strain>
    </source>
</reference>